<dbReference type="EMBL" id="PNCI01000027">
    <property type="protein sequence ID" value="TMP28197.1"/>
    <property type="molecule type" value="Genomic_DNA"/>
</dbReference>
<comment type="caution">
    <text evidence="6">The sequence shown here is derived from an EMBL/GenBank/DDBJ whole genome shotgun (WGS) entry which is preliminary data.</text>
</comment>
<gene>
    <name evidence="6" type="ORF">CWB99_12360</name>
</gene>
<dbReference type="SUPFAM" id="SSF46785">
    <property type="entry name" value="Winged helix' DNA-binding domain"/>
    <property type="match status" value="1"/>
</dbReference>
<reference evidence="7" key="2">
    <citation type="submission" date="2019-06" db="EMBL/GenBank/DDBJ databases">
        <title>Co-occurence of chitin degradation, pigmentation and bioactivity in marine Pseudoalteromonas.</title>
        <authorList>
            <person name="Sonnenschein E.C."/>
            <person name="Bech P.K."/>
        </authorList>
    </citation>
    <scope>NUCLEOTIDE SEQUENCE [LARGE SCALE GENOMIC DNA]</scope>
    <source>
        <strain evidence="7">S2676</strain>
    </source>
</reference>
<evidence type="ECO:0000256" key="1">
    <source>
        <dbReference type="ARBA" id="ARBA00009437"/>
    </source>
</evidence>
<dbReference type="Pfam" id="PF00126">
    <property type="entry name" value="HTH_1"/>
    <property type="match status" value="1"/>
</dbReference>
<dbReference type="SUPFAM" id="SSF53850">
    <property type="entry name" value="Periplasmic binding protein-like II"/>
    <property type="match status" value="1"/>
</dbReference>
<dbReference type="RefSeq" id="WP_138550553.1">
    <property type="nucleotide sequence ID" value="NZ_PNCH01000013.1"/>
</dbReference>
<keyword evidence="4" id="KW-0804">Transcription</keyword>
<dbReference type="OrthoDB" id="5825379at2"/>
<dbReference type="Proteomes" id="UP000310249">
    <property type="component" value="Unassembled WGS sequence"/>
</dbReference>
<keyword evidence="2" id="KW-0805">Transcription regulation</keyword>
<evidence type="ECO:0000256" key="3">
    <source>
        <dbReference type="ARBA" id="ARBA00023125"/>
    </source>
</evidence>
<dbReference type="Gene3D" id="1.10.10.10">
    <property type="entry name" value="Winged helix-like DNA-binding domain superfamily/Winged helix DNA-binding domain"/>
    <property type="match status" value="1"/>
</dbReference>
<dbReference type="PROSITE" id="PS50931">
    <property type="entry name" value="HTH_LYSR"/>
    <property type="match status" value="1"/>
</dbReference>
<evidence type="ECO:0000256" key="2">
    <source>
        <dbReference type="ARBA" id="ARBA00023015"/>
    </source>
</evidence>
<sequence>MRQLGKMSLFAHVVEAGSLSGAAEKLGLSKSVISQHLKVLEQELGVVLIKRTTRRQFLTEPGKRFYEACKSLNQIAEAAWEDIQAQQVEPEGSVHITAPNALIESLLTPIIGELMQQYPGVLVKLTCDDQHLDMMAHNIDIAVRIGTSKDSTLKQKRLGRFRDVLCGHARFSKEKLTQAPYIANAWEGALITHQFITENGEEKTLTPKVSCITNAFHSTVSLIRAGAGIGLVPDFYLKHFLKDVTVLLPQASLSENSVYLLTPFSKHTPMAVQVCMDALSAGIQDRLSEYDR</sequence>
<evidence type="ECO:0000313" key="7">
    <source>
        <dbReference type="Proteomes" id="UP000310249"/>
    </source>
</evidence>
<dbReference type="AlphaFoldDB" id="A0A5S3WKP8"/>
<organism evidence="6 7">
    <name type="scientific">Pseudoalteromonas rubra</name>
    <dbReference type="NCBI Taxonomy" id="43658"/>
    <lineage>
        <taxon>Bacteria</taxon>
        <taxon>Pseudomonadati</taxon>
        <taxon>Pseudomonadota</taxon>
        <taxon>Gammaproteobacteria</taxon>
        <taxon>Alteromonadales</taxon>
        <taxon>Pseudoalteromonadaceae</taxon>
        <taxon>Pseudoalteromonas</taxon>
    </lineage>
</organism>
<protein>
    <submittedName>
        <fullName evidence="6">Transcriptional regulator</fullName>
    </submittedName>
</protein>
<evidence type="ECO:0000256" key="4">
    <source>
        <dbReference type="ARBA" id="ARBA00023163"/>
    </source>
</evidence>
<dbReference type="CDD" id="cd08422">
    <property type="entry name" value="PBP2_CrgA_like"/>
    <property type="match status" value="1"/>
</dbReference>
<dbReference type="GO" id="GO:0003700">
    <property type="term" value="F:DNA-binding transcription factor activity"/>
    <property type="evidence" value="ECO:0007669"/>
    <property type="project" value="InterPro"/>
</dbReference>
<reference evidence="6 7" key="1">
    <citation type="submission" date="2018-01" db="EMBL/GenBank/DDBJ databases">
        <authorList>
            <person name="Paulsen S."/>
            <person name="Gram L.K."/>
        </authorList>
    </citation>
    <scope>NUCLEOTIDE SEQUENCE [LARGE SCALE GENOMIC DNA]</scope>
    <source>
        <strain evidence="6 7">S2676</strain>
    </source>
</reference>
<keyword evidence="3" id="KW-0238">DNA-binding</keyword>
<accession>A0A5S3WKP8</accession>
<dbReference type="InterPro" id="IPR005119">
    <property type="entry name" value="LysR_subst-bd"/>
</dbReference>
<dbReference type="InterPro" id="IPR000847">
    <property type="entry name" value="LysR_HTH_N"/>
</dbReference>
<evidence type="ECO:0000313" key="6">
    <source>
        <dbReference type="EMBL" id="TMP28197.1"/>
    </source>
</evidence>
<dbReference type="GO" id="GO:0006351">
    <property type="term" value="P:DNA-templated transcription"/>
    <property type="evidence" value="ECO:0007669"/>
    <property type="project" value="TreeGrafter"/>
</dbReference>
<dbReference type="Pfam" id="PF03466">
    <property type="entry name" value="LysR_substrate"/>
    <property type="match status" value="1"/>
</dbReference>
<dbReference type="InterPro" id="IPR036388">
    <property type="entry name" value="WH-like_DNA-bd_sf"/>
</dbReference>
<dbReference type="GO" id="GO:0043565">
    <property type="term" value="F:sequence-specific DNA binding"/>
    <property type="evidence" value="ECO:0007669"/>
    <property type="project" value="TreeGrafter"/>
</dbReference>
<evidence type="ECO:0000259" key="5">
    <source>
        <dbReference type="PROSITE" id="PS50931"/>
    </source>
</evidence>
<name>A0A5S3WKP8_9GAMM</name>
<dbReference type="InterPro" id="IPR036390">
    <property type="entry name" value="WH_DNA-bd_sf"/>
</dbReference>
<feature type="domain" description="HTH lysR-type" evidence="5">
    <location>
        <begin position="1"/>
        <end position="59"/>
    </location>
</feature>
<dbReference type="FunFam" id="1.10.10.10:FF:000001">
    <property type="entry name" value="LysR family transcriptional regulator"/>
    <property type="match status" value="1"/>
</dbReference>
<dbReference type="PANTHER" id="PTHR30537:SF5">
    <property type="entry name" value="HTH-TYPE TRANSCRIPTIONAL ACTIVATOR TTDR-RELATED"/>
    <property type="match status" value="1"/>
</dbReference>
<dbReference type="Gene3D" id="3.40.190.290">
    <property type="match status" value="1"/>
</dbReference>
<comment type="similarity">
    <text evidence="1">Belongs to the LysR transcriptional regulatory family.</text>
</comment>
<dbReference type="PANTHER" id="PTHR30537">
    <property type="entry name" value="HTH-TYPE TRANSCRIPTIONAL REGULATOR"/>
    <property type="match status" value="1"/>
</dbReference>
<proteinExistence type="inferred from homology"/>
<dbReference type="InterPro" id="IPR058163">
    <property type="entry name" value="LysR-type_TF_proteobact-type"/>
</dbReference>